<dbReference type="Pfam" id="PF02458">
    <property type="entry name" value="Transferase"/>
    <property type="match status" value="2"/>
</dbReference>
<dbReference type="EMBL" id="MU001702">
    <property type="protein sequence ID" value="KAF2452844.1"/>
    <property type="molecule type" value="Genomic_DNA"/>
</dbReference>
<evidence type="ECO:0000313" key="2">
    <source>
        <dbReference type="EMBL" id="KAF2452844.1"/>
    </source>
</evidence>
<dbReference type="Proteomes" id="UP000799766">
    <property type="component" value="Unassembled WGS sequence"/>
</dbReference>
<feature type="non-terminal residue" evidence="2">
    <location>
        <position position="1"/>
    </location>
</feature>
<dbReference type="OrthoDB" id="444127at2759"/>
<feature type="non-terminal residue" evidence="2">
    <location>
        <position position="533"/>
    </location>
</feature>
<sequence length="533" mass="57545">VLSRDRVLPKTPGSRPQSSRLSIIDATVINFAPTAALWVFDSPLSVPGIPPFSTSQLLDSFRKALDEFPHWAGQLQWAPSKPGSSAHHERHGRLMVAWNTLNDPGAEFAVAHSPMTVASAFEEPTSRNARPHWQFYPNTVRDLTPAVTLALNNHGPAEGVPAMAVQCTTFACGGLVVAVKLAHPLGDAQSVMQFMGNWTALNQGSLPTYPPLFNPPLLDGFAGNSDSRDPGLIETADALPMLRYDYWASGKNCPAWAQKSTEIPLEIPQELVEPFGQPIPWCELDTSKSVKTVVFHFSGEELQCLINAEPPPAFIVAGLPASPSRMTTLLGHIWRLILRARCSTTPSLTFTFDLPAHLTLAMDLRPRLSPPLPPTFVGSPIANAAATWPPPAASTAPPIGPELAPTASNLSDALARALTAFREPPNVTAALHRAVHAASPQRYWDAFLGQRHTMVTTWTGMGLQQGDAGAGVKLRPRMALPVMPAMDGLICLFEAGGVDAGQRKWYDSGVDVMVSLEEKVMDRLVEEGGMHTF</sequence>
<dbReference type="InterPro" id="IPR023213">
    <property type="entry name" value="CAT-like_dom_sf"/>
</dbReference>
<dbReference type="PANTHER" id="PTHR31642">
    <property type="entry name" value="TRICHOTHECENE 3-O-ACETYLTRANSFERASE"/>
    <property type="match status" value="1"/>
</dbReference>
<evidence type="ECO:0000256" key="1">
    <source>
        <dbReference type="ARBA" id="ARBA00022679"/>
    </source>
</evidence>
<keyword evidence="1" id="KW-0808">Transferase</keyword>
<reference evidence="2" key="1">
    <citation type="journal article" date="2020" name="Stud. Mycol.">
        <title>101 Dothideomycetes genomes: a test case for predicting lifestyles and emergence of pathogens.</title>
        <authorList>
            <person name="Haridas S."/>
            <person name="Albert R."/>
            <person name="Binder M."/>
            <person name="Bloem J."/>
            <person name="Labutti K."/>
            <person name="Salamov A."/>
            <person name="Andreopoulos B."/>
            <person name="Baker S."/>
            <person name="Barry K."/>
            <person name="Bills G."/>
            <person name="Bluhm B."/>
            <person name="Cannon C."/>
            <person name="Castanera R."/>
            <person name="Culley D."/>
            <person name="Daum C."/>
            <person name="Ezra D."/>
            <person name="Gonzalez J."/>
            <person name="Henrissat B."/>
            <person name="Kuo A."/>
            <person name="Liang C."/>
            <person name="Lipzen A."/>
            <person name="Lutzoni F."/>
            <person name="Magnuson J."/>
            <person name="Mondo S."/>
            <person name="Nolan M."/>
            <person name="Ohm R."/>
            <person name="Pangilinan J."/>
            <person name="Park H.-J."/>
            <person name="Ramirez L."/>
            <person name="Alfaro M."/>
            <person name="Sun H."/>
            <person name="Tritt A."/>
            <person name="Yoshinaga Y."/>
            <person name="Zwiers L.-H."/>
            <person name="Turgeon B."/>
            <person name="Goodwin S."/>
            <person name="Spatafora J."/>
            <person name="Crous P."/>
            <person name="Grigoriev I."/>
        </authorList>
    </citation>
    <scope>NUCLEOTIDE SEQUENCE</scope>
    <source>
        <strain evidence="2">ATCC 16933</strain>
    </source>
</reference>
<dbReference type="GO" id="GO:0044550">
    <property type="term" value="P:secondary metabolite biosynthetic process"/>
    <property type="evidence" value="ECO:0007669"/>
    <property type="project" value="TreeGrafter"/>
</dbReference>
<dbReference type="AlphaFoldDB" id="A0A6A6NNA8"/>
<dbReference type="InterPro" id="IPR050317">
    <property type="entry name" value="Plant_Fungal_Acyltransferase"/>
</dbReference>
<keyword evidence="3" id="KW-1185">Reference proteome</keyword>
<dbReference type="Gene3D" id="3.30.559.10">
    <property type="entry name" value="Chloramphenicol acetyltransferase-like domain"/>
    <property type="match status" value="2"/>
</dbReference>
<evidence type="ECO:0000313" key="3">
    <source>
        <dbReference type="Proteomes" id="UP000799766"/>
    </source>
</evidence>
<evidence type="ECO:0008006" key="4">
    <source>
        <dbReference type="Google" id="ProtNLM"/>
    </source>
</evidence>
<dbReference type="PANTHER" id="PTHR31642:SF310">
    <property type="entry name" value="FATTY ALCOHOL:CAFFEOYL-COA ACYLTRANSFERASE"/>
    <property type="match status" value="1"/>
</dbReference>
<name>A0A6A6NNA8_9PEZI</name>
<proteinExistence type="predicted"/>
<accession>A0A6A6NNA8</accession>
<protein>
    <recommendedName>
        <fullName evidence="4">Transferase family-domain-containing protein</fullName>
    </recommendedName>
</protein>
<gene>
    <name evidence="2" type="ORF">BDY21DRAFT_266588</name>
</gene>
<dbReference type="GO" id="GO:0016747">
    <property type="term" value="F:acyltransferase activity, transferring groups other than amino-acyl groups"/>
    <property type="evidence" value="ECO:0007669"/>
    <property type="project" value="TreeGrafter"/>
</dbReference>
<organism evidence="2 3">
    <name type="scientific">Lineolata rhizophorae</name>
    <dbReference type="NCBI Taxonomy" id="578093"/>
    <lineage>
        <taxon>Eukaryota</taxon>
        <taxon>Fungi</taxon>
        <taxon>Dikarya</taxon>
        <taxon>Ascomycota</taxon>
        <taxon>Pezizomycotina</taxon>
        <taxon>Dothideomycetes</taxon>
        <taxon>Dothideomycetes incertae sedis</taxon>
        <taxon>Lineolatales</taxon>
        <taxon>Lineolataceae</taxon>
        <taxon>Lineolata</taxon>
    </lineage>
</organism>